<reference evidence="3 4" key="1">
    <citation type="journal article" date="2015" name="Nature">
        <title>rRNA introns, odd ribosomes, and small enigmatic genomes across a large radiation of phyla.</title>
        <authorList>
            <person name="Brown C.T."/>
            <person name="Hug L.A."/>
            <person name="Thomas B.C."/>
            <person name="Sharon I."/>
            <person name="Castelle C.J."/>
            <person name="Singh A."/>
            <person name="Wilkins M.J."/>
            <person name="Williams K.H."/>
            <person name="Banfield J.F."/>
        </authorList>
    </citation>
    <scope>NUCLEOTIDE SEQUENCE [LARGE SCALE GENOMIC DNA]</scope>
</reference>
<organism evidence="3 4">
    <name type="scientific">Berkelbacteria bacterium GW2011_GWB1_38_5</name>
    <dbReference type="NCBI Taxonomy" id="1618336"/>
    <lineage>
        <taxon>Bacteria</taxon>
        <taxon>Candidatus Berkelbacteria</taxon>
    </lineage>
</organism>
<dbReference type="Proteomes" id="UP000034498">
    <property type="component" value="Unassembled WGS sequence"/>
</dbReference>
<protein>
    <recommendedName>
        <fullName evidence="2">PI3K/PI4K catalytic domain-containing protein</fullName>
    </recommendedName>
</protein>
<comment type="caution">
    <text evidence="3">The sequence shown here is derived from an EMBL/GenBank/DDBJ whole genome shotgun (WGS) entry which is preliminary data.</text>
</comment>
<accession>A0A0G0K374</accession>
<feature type="compositionally biased region" description="Polar residues" evidence="1">
    <location>
        <begin position="1"/>
        <end position="11"/>
    </location>
</feature>
<name>A0A0G0K374_9BACT</name>
<dbReference type="AlphaFoldDB" id="A0A0G0K374"/>
<gene>
    <name evidence="3" type="ORF">US94_C0013G0008</name>
</gene>
<evidence type="ECO:0000313" key="4">
    <source>
        <dbReference type="Proteomes" id="UP000034498"/>
    </source>
</evidence>
<dbReference type="EMBL" id="LBUX01000013">
    <property type="protein sequence ID" value="KKQ74138.1"/>
    <property type="molecule type" value="Genomic_DNA"/>
</dbReference>
<dbReference type="STRING" id="1618336.US94_C0013G0008"/>
<evidence type="ECO:0000256" key="1">
    <source>
        <dbReference type="SAM" id="MobiDB-lite"/>
    </source>
</evidence>
<dbReference type="Pfam" id="PF00454">
    <property type="entry name" value="PI3_PI4_kinase"/>
    <property type="match status" value="1"/>
</dbReference>
<proteinExistence type="predicted"/>
<dbReference type="InterPro" id="IPR000403">
    <property type="entry name" value="PI3/4_kinase_cat_dom"/>
</dbReference>
<feature type="domain" description="PI3K/PI4K catalytic" evidence="2">
    <location>
        <begin position="169"/>
        <end position="209"/>
    </location>
</feature>
<evidence type="ECO:0000259" key="2">
    <source>
        <dbReference type="Pfam" id="PF00454"/>
    </source>
</evidence>
<evidence type="ECO:0000313" key="3">
    <source>
        <dbReference type="EMBL" id="KKQ74138.1"/>
    </source>
</evidence>
<sequence length="312" mass="35490">MSETIPLTNPEQGEVKPPFDSRFGNIDRLTEIMREGEVVEMGRIEDIYPEVVEHANVVDIVDIPAFEKFQHANEVLGVKIQKDGEILRFVFKPADGESQESKKEFEVKEFSPHEYAAFQVSEHFGLDIVPPTIIREINGRVGALQLFLDHDYYQTASKAGLLKEGDDYYRIAILDWLLINCERHKENMMLRKDDPAQMAAIDHGVILSSADYGDKALRGPSALLTEDGEGKPRQVTIPQDLIDKVNSGFSHQEELTDSLSQLSDITPEEIAAMWKRAGHLIKYGVFLSKYNFKQVADRSWLSDYYENPNDQK</sequence>
<feature type="region of interest" description="Disordered" evidence="1">
    <location>
        <begin position="1"/>
        <end position="20"/>
    </location>
</feature>